<dbReference type="EMBL" id="LR797196">
    <property type="protein sequence ID" value="CAB4193070.1"/>
    <property type="molecule type" value="Genomic_DNA"/>
</dbReference>
<evidence type="ECO:0000259" key="5">
    <source>
        <dbReference type="Pfam" id="PF00082"/>
    </source>
</evidence>
<proteinExistence type="inferred from homology"/>
<evidence type="ECO:0000313" key="9">
    <source>
        <dbReference type="EMBL" id="CAB4189075.1"/>
    </source>
</evidence>
<dbReference type="GO" id="GO:0004252">
    <property type="term" value="F:serine-type endopeptidase activity"/>
    <property type="evidence" value="ECO:0007669"/>
    <property type="project" value="InterPro"/>
</dbReference>
<evidence type="ECO:0000256" key="4">
    <source>
        <dbReference type="ARBA" id="ARBA00022825"/>
    </source>
</evidence>
<evidence type="ECO:0000313" key="11">
    <source>
        <dbReference type="EMBL" id="CAB5231622.1"/>
    </source>
</evidence>
<dbReference type="GO" id="GO:0006508">
    <property type="term" value="P:proteolysis"/>
    <property type="evidence" value="ECO:0007669"/>
    <property type="project" value="UniProtKB-KW"/>
</dbReference>
<evidence type="ECO:0000256" key="3">
    <source>
        <dbReference type="ARBA" id="ARBA00022801"/>
    </source>
</evidence>
<dbReference type="PANTHER" id="PTHR43806">
    <property type="entry name" value="PEPTIDASE S8"/>
    <property type="match status" value="1"/>
</dbReference>
<name>A0A6J5PCT2_9CAUD</name>
<accession>A0A6J5PCT2</accession>
<protein>
    <recommendedName>
        <fullName evidence="5">Peptidase S8/S53 domain-containing protein</fullName>
    </recommendedName>
</protein>
<evidence type="ECO:0000256" key="1">
    <source>
        <dbReference type="ARBA" id="ARBA00011073"/>
    </source>
</evidence>
<dbReference type="EMBL" id="LR796798">
    <property type="protein sequence ID" value="CAB4167028.1"/>
    <property type="molecule type" value="Genomic_DNA"/>
</dbReference>
<dbReference type="Pfam" id="PF00082">
    <property type="entry name" value="Peptidase_S8"/>
    <property type="match status" value="1"/>
</dbReference>
<dbReference type="PROSITE" id="PS51892">
    <property type="entry name" value="SUBTILASE"/>
    <property type="match status" value="1"/>
</dbReference>
<dbReference type="EMBL" id="LR796924">
    <property type="protein sequence ID" value="CAB4175148.1"/>
    <property type="molecule type" value="Genomic_DNA"/>
</dbReference>
<dbReference type="EMBL" id="LR797132">
    <property type="protein sequence ID" value="CAB4189075.1"/>
    <property type="molecule type" value="Genomic_DNA"/>
</dbReference>
<keyword evidence="2" id="KW-0645">Protease</keyword>
<evidence type="ECO:0000256" key="2">
    <source>
        <dbReference type="ARBA" id="ARBA00022670"/>
    </source>
</evidence>
<evidence type="ECO:0000313" key="7">
    <source>
        <dbReference type="EMBL" id="CAB4175148.1"/>
    </source>
</evidence>
<dbReference type="PANTHER" id="PTHR43806:SF11">
    <property type="entry name" value="CEREVISIN-RELATED"/>
    <property type="match status" value="1"/>
</dbReference>
<dbReference type="InterPro" id="IPR000209">
    <property type="entry name" value="Peptidase_S8/S53_dom"/>
</dbReference>
<dbReference type="SUPFAM" id="SSF52743">
    <property type="entry name" value="Subtilisin-like"/>
    <property type="match status" value="1"/>
</dbReference>
<sequence>MKKLFYVLVTAVFIGTTVVPTHAEIAPSIAVIDTGTTPSLFGDKIVAEYCVVESYTCANGKTSMEGAGASALPAFKDKALDHGTQMLSIIAKVNPSAKLLPIRIVGVNPNGNAGLYSLASVKMALDWVIANQEKYNIAVVNISQGGVFANCKVPAGMVEQIATLKARNVAVISATGNNSNKTAINSPACIADVVAVGATDNPWPGSEPYAWDSKAAPYIARYSNISSAVDFYANGRWIVTNANGTTKFMVGTSNATASISGLWLLNRQASVDATYAVILSKATSASNEYATGKYVLIP</sequence>
<comment type="similarity">
    <text evidence="1">Belongs to the peptidase S8 family.</text>
</comment>
<reference evidence="6" key="1">
    <citation type="submission" date="2020-04" db="EMBL/GenBank/DDBJ databases">
        <authorList>
            <person name="Chiriac C."/>
            <person name="Salcher M."/>
            <person name="Ghai R."/>
            <person name="Kavagutti S V."/>
        </authorList>
    </citation>
    <scope>NUCLEOTIDE SEQUENCE</scope>
</reference>
<evidence type="ECO:0000313" key="8">
    <source>
        <dbReference type="EMBL" id="CAB4179078.1"/>
    </source>
</evidence>
<organism evidence="6">
    <name type="scientific">uncultured Caudovirales phage</name>
    <dbReference type="NCBI Taxonomy" id="2100421"/>
    <lineage>
        <taxon>Viruses</taxon>
        <taxon>Duplodnaviria</taxon>
        <taxon>Heunggongvirae</taxon>
        <taxon>Uroviricota</taxon>
        <taxon>Caudoviricetes</taxon>
        <taxon>Peduoviridae</taxon>
        <taxon>Maltschvirus</taxon>
        <taxon>Maltschvirus maltsch</taxon>
    </lineage>
</organism>
<keyword evidence="4" id="KW-0720">Serine protease</keyword>
<dbReference type="InterPro" id="IPR036852">
    <property type="entry name" value="Peptidase_S8/S53_dom_sf"/>
</dbReference>
<evidence type="ECO:0000313" key="10">
    <source>
        <dbReference type="EMBL" id="CAB4193070.1"/>
    </source>
</evidence>
<feature type="domain" description="Peptidase S8/S53" evidence="5">
    <location>
        <begin position="27"/>
        <end position="269"/>
    </location>
</feature>
<dbReference type="EMBL" id="LR796979">
    <property type="protein sequence ID" value="CAB4179078.1"/>
    <property type="molecule type" value="Genomic_DNA"/>
</dbReference>
<keyword evidence="3" id="KW-0378">Hydrolase</keyword>
<dbReference type="InterPro" id="IPR050131">
    <property type="entry name" value="Peptidase_S8_subtilisin-like"/>
</dbReference>
<evidence type="ECO:0000313" key="6">
    <source>
        <dbReference type="EMBL" id="CAB4167028.1"/>
    </source>
</evidence>
<gene>
    <name evidence="8" type="ORF">UFOVP1034_31</name>
    <name evidence="9" type="ORF">UFOVP1177_31</name>
    <name evidence="10" type="ORF">UFOVP1243_18</name>
    <name evidence="11" type="ORF">UFOVP1581_127</name>
    <name evidence="6" type="ORF">UFOVP854_127</name>
    <name evidence="7" type="ORF">UFOVP964_127</name>
</gene>
<dbReference type="EMBL" id="LR798433">
    <property type="protein sequence ID" value="CAB5231622.1"/>
    <property type="molecule type" value="Genomic_DNA"/>
</dbReference>
<dbReference type="Gene3D" id="3.40.50.200">
    <property type="entry name" value="Peptidase S8/S53 domain"/>
    <property type="match status" value="1"/>
</dbReference>